<gene>
    <name evidence="1" type="ORF">NQ176_g2550</name>
</gene>
<name>A0ACC1NPR9_9HYPO</name>
<protein>
    <submittedName>
        <fullName evidence="1">Uncharacterized protein</fullName>
    </submittedName>
</protein>
<evidence type="ECO:0000313" key="2">
    <source>
        <dbReference type="Proteomes" id="UP001143910"/>
    </source>
</evidence>
<sequence length="370" mass="41293">MPKTALQKLVAVPDALQASIARTRVSYRQLGRSGLRVSNPIMGGMHLGSSSWLPWVLDESKALMLLKAAYDSGINTWDTANVYSNGESEKIIGKALQTFNIPRHKVIIMTKCYRVVCDAENHDPSSGVTMHHDLADHSKDYVNQWGLSRSAIFSAVEASLRRLNTHYIDVLQIHRFDATVSPKEVMGALHDLVRSGMVRYIGASSMWAYQFAMLQNVAEANGWTTFVSMQNHYNLLYREEEREMNKYCQATGVGLIPWGPLAHGRLARPPNQPPGTLRGNLSNNGSLYGGEDRGSDLIIARVAEVAAKRGWPMSHVALAWLNRRCTAPIIGFSTVERMDDILAARDKLLTTEEEQYLEELYLARPVEGHT</sequence>
<proteinExistence type="predicted"/>
<dbReference type="Proteomes" id="UP001143910">
    <property type="component" value="Unassembled WGS sequence"/>
</dbReference>
<dbReference type="EMBL" id="JANJQO010000188">
    <property type="protein sequence ID" value="KAJ2980586.1"/>
    <property type="molecule type" value="Genomic_DNA"/>
</dbReference>
<organism evidence="1 2">
    <name type="scientific">Zarea fungicola</name>
    <dbReference type="NCBI Taxonomy" id="93591"/>
    <lineage>
        <taxon>Eukaryota</taxon>
        <taxon>Fungi</taxon>
        <taxon>Dikarya</taxon>
        <taxon>Ascomycota</taxon>
        <taxon>Pezizomycotina</taxon>
        <taxon>Sordariomycetes</taxon>
        <taxon>Hypocreomycetidae</taxon>
        <taxon>Hypocreales</taxon>
        <taxon>Cordycipitaceae</taxon>
        <taxon>Zarea</taxon>
    </lineage>
</organism>
<accession>A0ACC1NPR9</accession>
<evidence type="ECO:0000313" key="1">
    <source>
        <dbReference type="EMBL" id="KAJ2980586.1"/>
    </source>
</evidence>
<reference evidence="1" key="1">
    <citation type="submission" date="2022-08" db="EMBL/GenBank/DDBJ databases">
        <title>Genome Sequence of Lecanicillium fungicola.</title>
        <authorList>
            <person name="Buettner E."/>
        </authorList>
    </citation>
    <scope>NUCLEOTIDE SEQUENCE</scope>
    <source>
        <strain evidence="1">Babe33</strain>
    </source>
</reference>
<keyword evidence="2" id="KW-1185">Reference proteome</keyword>
<comment type="caution">
    <text evidence="1">The sequence shown here is derived from an EMBL/GenBank/DDBJ whole genome shotgun (WGS) entry which is preliminary data.</text>
</comment>